<dbReference type="RefSeq" id="WP_245133257.1">
    <property type="nucleotide sequence ID" value="NZ_JALJEJ010000017.1"/>
</dbReference>
<dbReference type="CDD" id="cd19958">
    <property type="entry name" value="pyocin_knob"/>
    <property type="match status" value="1"/>
</dbReference>
<comment type="caution">
    <text evidence="2">The sequence shown here is derived from an EMBL/GenBank/DDBJ whole genome shotgun (WGS) entry which is preliminary data.</text>
</comment>
<dbReference type="AlphaFoldDB" id="A0A9X1X6Z4"/>
<proteinExistence type="predicted"/>
<accession>A0A9X1X6Z4</accession>
<reference evidence="2" key="1">
    <citation type="submission" date="2022-04" db="EMBL/GenBank/DDBJ databases">
        <title>Mucilaginibacter sp. RS28 isolated from freshwater.</title>
        <authorList>
            <person name="Ko S.-R."/>
        </authorList>
    </citation>
    <scope>NUCLEOTIDE SEQUENCE</scope>
    <source>
        <strain evidence="2">RS28</strain>
    </source>
</reference>
<evidence type="ECO:0000313" key="2">
    <source>
        <dbReference type="EMBL" id="MCJ8212048.1"/>
    </source>
</evidence>
<sequence>MKNLVLVFFLILVIKSVKAQTTWGDSNSRTDYRDDAGLQGNAGAISGFYQTYNPINFPSGANSWWHLLDVRHSNPANNYAMQIAGSFFDQNLYFRKTNNNAAQAWSRVIVETPDGKVGIGTTNPGSNLTIKGISAGVSIHCVGQGYFGSLAFNRESATGSIFDPTGYAYQINNGGPDKSLHFQIYNGNGSAVTGDALTLSPSGNLGISTADTHGYRLAVNGAAIATSITVKEFNQWPDYVFKAQYNLTKLSDIKTYVDQHHHLPEIPSAQEIETNGANLGELVKLQMKKIEELTLYLIEKDKKDQKQQHEINRLKQQVTALLAGKHHIRN</sequence>
<feature type="signal peptide" evidence="1">
    <location>
        <begin position="1"/>
        <end position="19"/>
    </location>
</feature>
<keyword evidence="3" id="KW-1185">Reference proteome</keyword>
<evidence type="ECO:0000313" key="3">
    <source>
        <dbReference type="Proteomes" id="UP001139450"/>
    </source>
</evidence>
<feature type="chain" id="PRO_5040920334" evidence="1">
    <location>
        <begin position="20"/>
        <end position="330"/>
    </location>
</feature>
<organism evidence="2 3">
    <name type="scientific">Mucilaginibacter straminoryzae</name>
    <dbReference type="NCBI Taxonomy" id="2932774"/>
    <lineage>
        <taxon>Bacteria</taxon>
        <taxon>Pseudomonadati</taxon>
        <taxon>Bacteroidota</taxon>
        <taxon>Sphingobacteriia</taxon>
        <taxon>Sphingobacteriales</taxon>
        <taxon>Sphingobacteriaceae</taxon>
        <taxon>Mucilaginibacter</taxon>
    </lineage>
</organism>
<gene>
    <name evidence="2" type="ORF">MUY27_20190</name>
</gene>
<protein>
    <submittedName>
        <fullName evidence="2">Pyocin knob domain-containing protein</fullName>
    </submittedName>
</protein>
<dbReference type="EMBL" id="JALJEJ010000017">
    <property type="protein sequence ID" value="MCJ8212048.1"/>
    <property type="molecule type" value="Genomic_DNA"/>
</dbReference>
<keyword evidence="1" id="KW-0732">Signal</keyword>
<evidence type="ECO:0000256" key="1">
    <source>
        <dbReference type="SAM" id="SignalP"/>
    </source>
</evidence>
<name>A0A9X1X6Z4_9SPHI</name>
<dbReference type="Proteomes" id="UP001139450">
    <property type="component" value="Unassembled WGS sequence"/>
</dbReference>